<name>A0A0E9UPI6_ANGAN</name>
<dbReference type="AlphaFoldDB" id="A0A0E9UPI6"/>
<proteinExistence type="predicted"/>
<reference evidence="1" key="2">
    <citation type="journal article" date="2015" name="Fish Shellfish Immunol.">
        <title>Early steps in the European eel (Anguilla anguilla)-Vibrio vulnificus interaction in the gills: Role of the RtxA13 toxin.</title>
        <authorList>
            <person name="Callol A."/>
            <person name="Pajuelo D."/>
            <person name="Ebbesson L."/>
            <person name="Teles M."/>
            <person name="MacKenzie S."/>
            <person name="Amaro C."/>
        </authorList>
    </citation>
    <scope>NUCLEOTIDE SEQUENCE</scope>
</reference>
<organism evidence="1">
    <name type="scientific">Anguilla anguilla</name>
    <name type="common">European freshwater eel</name>
    <name type="synonym">Muraena anguilla</name>
    <dbReference type="NCBI Taxonomy" id="7936"/>
    <lineage>
        <taxon>Eukaryota</taxon>
        <taxon>Metazoa</taxon>
        <taxon>Chordata</taxon>
        <taxon>Craniata</taxon>
        <taxon>Vertebrata</taxon>
        <taxon>Euteleostomi</taxon>
        <taxon>Actinopterygii</taxon>
        <taxon>Neopterygii</taxon>
        <taxon>Teleostei</taxon>
        <taxon>Anguilliformes</taxon>
        <taxon>Anguillidae</taxon>
        <taxon>Anguilla</taxon>
    </lineage>
</organism>
<accession>A0A0E9UPI6</accession>
<sequence length="33" mass="3771">MFMAQLHSTFECDFNCTGSAAHGFKDEHVRICH</sequence>
<reference evidence="1" key="1">
    <citation type="submission" date="2014-11" db="EMBL/GenBank/DDBJ databases">
        <authorList>
            <person name="Amaro Gonzalez C."/>
        </authorList>
    </citation>
    <scope>NUCLEOTIDE SEQUENCE</scope>
</reference>
<protein>
    <submittedName>
        <fullName evidence="1">Uncharacterized protein</fullName>
    </submittedName>
</protein>
<evidence type="ECO:0000313" key="1">
    <source>
        <dbReference type="EMBL" id="JAH66848.1"/>
    </source>
</evidence>
<dbReference type="EMBL" id="GBXM01041729">
    <property type="protein sequence ID" value="JAH66848.1"/>
    <property type="molecule type" value="Transcribed_RNA"/>
</dbReference>